<dbReference type="OrthoDB" id="1493027at2"/>
<dbReference type="InterPro" id="IPR006860">
    <property type="entry name" value="FecR"/>
</dbReference>
<protein>
    <submittedName>
        <fullName evidence="4">Sigma factor regulatory protein, FecR/PupR family</fullName>
    </submittedName>
</protein>
<feature type="domain" description="FecR protein" evidence="2">
    <location>
        <begin position="175"/>
        <end position="268"/>
    </location>
</feature>
<dbReference type="InterPro" id="IPR032508">
    <property type="entry name" value="FecR_C"/>
</dbReference>
<dbReference type="Pfam" id="PF04773">
    <property type="entry name" value="FecR"/>
    <property type="match status" value="1"/>
</dbReference>
<reference evidence="4 5" key="1">
    <citation type="submission" date="2009-10" db="EMBL/GenBank/DDBJ databases">
        <authorList>
            <person name="Qin X."/>
            <person name="Bachman B."/>
            <person name="Battles P."/>
            <person name="Bell A."/>
            <person name="Bess C."/>
            <person name="Bickham C."/>
            <person name="Chaboub L."/>
            <person name="Chen D."/>
            <person name="Coyle M."/>
            <person name="Deiros D.R."/>
            <person name="Dinh H."/>
            <person name="Forbes L."/>
            <person name="Fowler G."/>
            <person name="Francisco L."/>
            <person name="Fu Q."/>
            <person name="Gubbala S."/>
            <person name="Hale W."/>
            <person name="Han Y."/>
            <person name="Hemphill L."/>
            <person name="Highlander S.K."/>
            <person name="Hirani K."/>
            <person name="Hogues M."/>
            <person name="Jackson L."/>
            <person name="Jakkamsetti A."/>
            <person name="Javaid M."/>
            <person name="Jiang H."/>
            <person name="Korchina V."/>
            <person name="Kovar C."/>
            <person name="Lara F."/>
            <person name="Lee S."/>
            <person name="Mata R."/>
            <person name="Mathew T."/>
            <person name="Moen C."/>
            <person name="Morales K."/>
            <person name="Munidasa M."/>
            <person name="Nazareth L."/>
            <person name="Ngo R."/>
            <person name="Nguyen L."/>
            <person name="Okwuonu G."/>
            <person name="Ongeri F."/>
            <person name="Patil S."/>
            <person name="Petrosino J."/>
            <person name="Pham C."/>
            <person name="Pham P."/>
            <person name="Pu L.-L."/>
            <person name="Puazo M."/>
            <person name="Raj R."/>
            <person name="Reid J."/>
            <person name="Rouhana J."/>
            <person name="Saada N."/>
            <person name="Shang Y."/>
            <person name="Simmons D."/>
            <person name="Thornton R."/>
            <person name="Warren J."/>
            <person name="Weissenberger G."/>
            <person name="Zhang J."/>
            <person name="Zhang L."/>
            <person name="Zhou C."/>
            <person name="Zhu D."/>
            <person name="Muzny D."/>
            <person name="Worley K."/>
            <person name="Gibbs R."/>
        </authorList>
    </citation>
    <scope>NUCLEOTIDE SEQUENCE [LARGE SCALE GENOMIC DNA]</scope>
    <source>
        <strain evidence="4 5">DSM 17361</strain>
    </source>
</reference>
<keyword evidence="1" id="KW-1133">Transmembrane helix</keyword>
<dbReference type="Gene3D" id="2.60.120.1440">
    <property type="match status" value="1"/>
</dbReference>
<evidence type="ECO:0000259" key="2">
    <source>
        <dbReference type="Pfam" id="PF04773"/>
    </source>
</evidence>
<evidence type="ECO:0000313" key="4">
    <source>
        <dbReference type="EMBL" id="EFA44476.1"/>
    </source>
</evidence>
<dbReference type="EMBL" id="ACKS01000045">
    <property type="protein sequence ID" value="EFA44476.1"/>
    <property type="molecule type" value="Genomic_DNA"/>
</dbReference>
<dbReference type="PANTHER" id="PTHR30273">
    <property type="entry name" value="PERIPLASMIC SIGNAL SENSOR AND SIGMA FACTOR ACTIVATOR FECR-RELATED"/>
    <property type="match status" value="1"/>
</dbReference>
<organism evidence="4 5">
    <name type="scientific">Hallella bergensis DSM 17361</name>
    <dbReference type="NCBI Taxonomy" id="585502"/>
    <lineage>
        <taxon>Bacteria</taxon>
        <taxon>Pseudomonadati</taxon>
        <taxon>Bacteroidota</taxon>
        <taxon>Bacteroidia</taxon>
        <taxon>Bacteroidales</taxon>
        <taxon>Prevotellaceae</taxon>
        <taxon>Hallella</taxon>
    </lineage>
</organism>
<comment type="caution">
    <text evidence="4">The sequence shown here is derived from an EMBL/GenBank/DDBJ whole genome shotgun (WGS) entry which is preliminary data.</text>
</comment>
<dbReference type="eggNOG" id="COG3712">
    <property type="taxonomic scope" value="Bacteria"/>
</dbReference>
<dbReference type="Proteomes" id="UP000003160">
    <property type="component" value="Unassembled WGS sequence"/>
</dbReference>
<gene>
    <name evidence="4" type="ORF">HMPREF0645_1106</name>
</gene>
<evidence type="ECO:0000259" key="3">
    <source>
        <dbReference type="Pfam" id="PF16344"/>
    </source>
</evidence>
<sequence>MKICKRNCNTIGEDDCKIVDIMDNLDSIQDDDLRVLLSDQETAEDARLVLKLQEAVARKKFGDVDTKRAWNRFKRLHIDVSDHKRRSTPWIVAALSVAAMALFVIFMYPQHDCKRESEEFVAFAAVDGPQDVLLGEASGKGKTAKDNISENDVTVNEQLADFSKAEESSRKTMFVQTPRGKDYQVILSDGTVVTMNADSKLIFPKHFEGNERVVQLSGEAYFKVKHDPSHPFIVRTKNMTTRVLGTEFNLKAYPKSDAHVTLIKGSVEVHDKSGKEAVRLKPGEDLLVQDGQGFSVSSVDTEYYIQWQEGYFYFDNVPLIDVVRELGRWYNVNIEIRDNSLMSYRLHFIAERNNSVDEVVENLNAFSYINVVKQGNKIMISRKK</sequence>
<accession>D1PVX1</accession>
<keyword evidence="1" id="KW-0812">Transmembrane</keyword>
<keyword evidence="5" id="KW-1185">Reference proteome</keyword>
<dbReference type="GO" id="GO:0016989">
    <property type="term" value="F:sigma factor antagonist activity"/>
    <property type="evidence" value="ECO:0007669"/>
    <property type="project" value="TreeGrafter"/>
</dbReference>
<keyword evidence="1" id="KW-0472">Membrane</keyword>
<dbReference type="Pfam" id="PF16344">
    <property type="entry name" value="FecR_C"/>
    <property type="match status" value="1"/>
</dbReference>
<dbReference type="InterPro" id="IPR012373">
    <property type="entry name" value="Ferrdict_sens_TM"/>
</dbReference>
<evidence type="ECO:0000313" key="5">
    <source>
        <dbReference type="Proteomes" id="UP000003160"/>
    </source>
</evidence>
<feature type="transmembrane region" description="Helical" evidence="1">
    <location>
        <begin position="90"/>
        <end position="108"/>
    </location>
</feature>
<dbReference type="Gene3D" id="3.55.50.30">
    <property type="match status" value="1"/>
</dbReference>
<evidence type="ECO:0000256" key="1">
    <source>
        <dbReference type="SAM" id="Phobius"/>
    </source>
</evidence>
<proteinExistence type="predicted"/>
<dbReference type="HOGENOM" id="CLU_050192_1_1_10"/>
<dbReference type="AlphaFoldDB" id="D1PVX1"/>
<dbReference type="FunFam" id="2.60.120.1440:FF:000001">
    <property type="entry name" value="Putative anti-sigma factor"/>
    <property type="match status" value="1"/>
</dbReference>
<name>D1PVX1_9BACT</name>
<feature type="domain" description="Protein FecR C-terminal" evidence="3">
    <location>
        <begin position="311"/>
        <end position="380"/>
    </location>
</feature>
<dbReference type="PANTHER" id="PTHR30273:SF2">
    <property type="entry name" value="PROTEIN FECR"/>
    <property type="match status" value="1"/>
</dbReference>